<evidence type="ECO:0000313" key="7">
    <source>
        <dbReference type="EMBL" id="CDI06397.1"/>
    </source>
</evidence>
<feature type="transmembrane region" description="Helical" evidence="6">
    <location>
        <begin position="403"/>
        <end position="421"/>
    </location>
</feature>
<feature type="transmembrane region" description="Helical" evidence="6">
    <location>
        <begin position="42"/>
        <end position="62"/>
    </location>
</feature>
<evidence type="ECO:0000256" key="4">
    <source>
        <dbReference type="ARBA" id="ARBA00022989"/>
    </source>
</evidence>
<keyword evidence="4 6" id="KW-1133">Transmembrane helix</keyword>
<feature type="transmembrane region" description="Helical" evidence="6">
    <location>
        <begin position="268"/>
        <end position="294"/>
    </location>
</feature>
<dbReference type="STRING" id="1407055.NITUZ_40563"/>
<dbReference type="AlphaFoldDB" id="V6AV37"/>
<reference evidence="7 8" key="1">
    <citation type="journal article" date="2013" name="PLoS ONE">
        <title>Enrichment and Genome Sequence of the Group I.1a Ammonia-Oxidizing Archaeon ?Ca. Nitrosotenuis uzonensis? Representing a Clade Globally.</title>
        <authorList>
            <person name="Lebedeva E.V."/>
            <person name="Hatzenpichler R."/>
            <person name="Pelletier E."/>
            <person name="Schuster N."/>
            <person name="Hauzmayer S."/>
            <person name="Bulaev A."/>
            <person name="Grigor'eva N.V."/>
            <person name="Galushko A."/>
            <person name="Schmid M."/>
            <person name="Palatinszky M."/>
            <person name="Le Paslier D."/>
            <person name="Daims H."/>
            <person name="Wagner M."/>
        </authorList>
    </citation>
    <scope>NUCLEOTIDE SEQUENCE [LARGE SCALE GENOMIC DNA]</scope>
    <source>
        <strain evidence="7 8">N4</strain>
    </source>
</reference>
<dbReference type="InterPro" id="IPR002293">
    <property type="entry name" value="AA/rel_permease1"/>
</dbReference>
<sequence length="431" mass="46688">MARLQRHLGLFQTTMYGIGLILGAGIYALIGDAAGEAGNTVWISFSLAAIASVFTGLSYAELSSMYPKAAAEYSFVKNAFGSNFPAFIVGWLTLFVAIVSASAIALGFGGYFSNLFGPPVLFCAISVIIALSFVNFIGIRESSSMNIIFTLIEAAGLGMIIWIGMTLFVDVSIDYFDAPQGISGIFSAFTLAFFAYIGFENIANIAEEIRNPKKVLPRAIILAISITAIIYILVSVSAIRVLSWQELDASIAPLADVAKRALGPQAHIAIAAIALFATTNTVLIMLVSGSRILYGISNDKSLPSIFSRIHSKRNTPWAAVLVIGFLSVLFTLVGDLSTVANISVFGIIMVFILVNFSLIWLRFKQPNAERQFKVPLSVKKLPILPVLGIITPVFGAVQFEPYIIMMGMVVVVLGMLFYFAYSKLTKERNRF</sequence>
<evidence type="ECO:0000256" key="3">
    <source>
        <dbReference type="ARBA" id="ARBA00022692"/>
    </source>
</evidence>
<feature type="transmembrane region" description="Helical" evidence="6">
    <location>
        <begin position="219"/>
        <end position="239"/>
    </location>
</feature>
<organism evidence="7 8">
    <name type="scientific">Candidatus Nitrosotenuis uzonensis</name>
    <dbReference type="NCBI Taxonomy" id="1407055"/>
    <lineage>
        <taxon>Archaea</taxon>
        <taxon>Nitrososphaerota</taxon>
        <taxon>Candidatus Nitrosotenuis</taxon>
    </lineage>
</organism>
<dbReference type="EMBL" id="CBTY010000009">
    <property type="protein sequence ID" value="CDI06397.1"/>
    <property type="molecule type" value="Genomic_DNA"/>
</dbReference>
<name>V6AV37_9ARCH</name>
<feature type="transmembrane region" description="Helical" evidence="6">
    <location>
        <begin position="339"/>
        <end position="361"/>
    </location>
</feature>
<feature type="transmembrane region" description="Helical" evidence="6">
    <location>
        <begin position="83"/>
        <end position="109"/>
    </location>
</feature>
<dbReference type="Proteomes" id="UP000018159">
    <property type="component" value="Unassembled WGS sequence"/>
</dbReference>
<evidence type="ECO:0000256" key="1">
    <source>
        <dbReference type="ARBA" id="ARBA00004141"/>
    </source>
</evidence>
<keyword evidence="2" id="KW-0813">Transport</keyword>
<keyword evidence="3 6" id="KW-0812">Transmembrane</keyword>
<protein>
    <submittedName>
        <fullName evidence="7">Amino acid permease-associated region</fullName>
    </submittedName>
</protein>
<evidence type="ECO:0000256" key="5">
    <source>
        <dbReference type="ARBA" id="ARBA00023136"/>
    </source>
</evidence>
<keyword evidence="5 6" id="KW-0472">Membrane</keyword>
<comment type="subcellular location">
    <subcellularLocation>
        <location evidence="1">Membrane</location>
        <topology evidence="1">Multi-pass membrane protein</topology>
    </subcellularLocation>
</comment>
<evidence type="ECO:0000256" key="6">
    <source>
        <dbReference type="SAM" id="Phobius"/>
    </source>
</evidence>
<comment type="caution">
    <text evidence="7">The sequence shown here is derived from an EMBL/GenBank/DDBJ whole genome shotgun (WGS) entry which is preliminary data.</text>
</comment>
<dbReference type="OrthoDB" id="43026at2157"/>
<dbReference type="PANTHER" id="PTHR43243">
    <property type="entry name" value="INNER MEMBRANE TRANSPORTER YGJI-RELATED"/>
    <property type="match status" value="1"/>
</dbReference>
<evidence type="ECO:0000313" key="8">
    <source>
        <dbReference type="Proteomes" id="UP000018159"/>
    </source>
</evidence>
<accession>V6AV37</accession>
<dbReference type="PANTHER" id="PTHR43243:SF4">
    <property type="entry name" value="CATIONIC AMINO ACID TRANSPORTER 4"/>
    <property type="match status" value="1"/>
</dbReference>
<feature type="transmembrane region" description="Helical" evidence="6">
    <location>
        <begin position="115"/>
        <end position="136"/>
    </location>
</feature>
<dbReference type="RefSeq" id="WP_048196803.1">
    <property type="nucleotide sequence ID" value="NZ_CBTY010000009.1"/>
</dbReference>
<dbReference type="Gene3D" id="1.20.1740.10">
    <property type="entry name" value="Amino acid/polyamine transporter I"/>
    <property type="match status" value="1"/>
</dbReference>
<feature type="transmembrane region" description="Helical" evidence="6">
    <location>
        <begin position="315"/>
        <end position="333"/>
    </location>
</feature>
<evidence type="ECO:0000256" key="2">
    <source>
        <dbReference type="ARBA" id="ARBA00022448"/>
    </source>
</evidence>
<proteinExistence type="predicted"/>
<dbReference type="GO" id="GO:0016020">
    <property type="term" value="C:membrane"/>
    <property type="evidence" value="ECO:0007669"/>
    <property type="project" value="UniProtKB-SubCell"/>
</dbReference>
<dbReference type="Pfam" id="PF13520">
    <property type="entry name" value="AA_permease_2"/>
    <property type="match status" value="1"/>
</dbReference>
<feature type="transmembrane region" description="Helical" evidence="6">
    <location>
        <begin position="381"/>
        <end position="397"/>
    </location>
</feature>
<feature type="transmembrane region" description="Helical" evidence="6">
    <location>
        <begin position="181"/>
        <end position="199"/>
    </location>
</feature>
<keyword evidence="8" id="KW-1185">Reference proteome</keyword>
<feature type="transmembrane region" description="Helical" evidence="6">
    <location>
        <begin position="7"/>
        <end position="30"/>
    </location>
</feature>
<gene>
    <name evidence="7" type="ORF">NITUZ_40563</name>
</gene>
<dbReference type="PIRSF" id="PIRSF006060">
    <property type="entry name" value="AA_transporter"/>
    <property type="match status" value="1"/>
</dbReference>
<feature type="transmembrane region" description="Helical" evidence="6">
    <location>
        <begin position="148"/>
        <end position="169"/>
    </location>
</feature>
<dbReference type="GO" id="GO:0015171">
    <property type="term" value="F:amino acid transmembrane transporter activity"/>
    <property type="evidence" value="ECO:0007669"/>
    <property type="project" value="TreeGrafter"/>
</dbReference>